<accession>A0A264W171</accession>
<dbReference type="InterPro" id="IPR023365">
    <property type="entry name" value="Sortase_dom-sf"/>
</dbReference>
<dbReference type="RefSeq" id="WP_094943920.1">
    <property type="nucleotide sequence ID" value="NZ_NOKQ01000267.1"/>
</dbReference>
<evidence type="ECO:0000313" key="3">
    <source>
        <dbReference type="EMBL" id="OZS77314.1"/>
    </source>
</evidence>
<dbReference type="NCBIfam" id="TIGR01076">
    <property type="entry name" value="sortase_fam"/>
    <property type="match status" value="1"/>
</dbReference>
<name>A0A264W171_9BACL</name>
<dbReference type="InterPro" id="IPR005754">
    <property type="entry name" value="Sortase"/>
</dbReference>
<dbReference type="EMBL" id="NOKQ01000267">
    <property type="protein sequence ID" value="OZS77314.1"/>
    <property type="molecule type" value="Genomic_DNA"/>
</dbReference>
<dbReference type="InterPro" id="IPR001261">
    <property type="entry name" value="ArgE/DapE_CS"/>
</dbReference>
<evidence type="ECO:0000313" key="4">
    <source>
        <dbReference type="Proteomes" id="UP000217065"/>
    </source>
</evidence>
<dbReference type="Pfam" id="PF04203">
    <property type="entry name" value="Sortase"/>
    <property type="match status" value="1"/>
</dbReference>
<comment type="caution">
    <text evidence="3">The sequence shown here is derived from an EMBL/GenBank/DDBJ whole genome shotgun (WGS) entry which is preliminary data.</text>
</comment>
<keyword evidence="4" id="KW-1185">Reference proteome</keyword>
<dbReference type="CDD" id="cd05828">
    <property type="entry name" value="Sortase_D_1"/>
    <property type="match status" value="1"/>
</dbReference>
<dbReference type="InterPro" id="IPR041999">
    <property type="entry name" value="Sortase_D_1"/>
</dbReference>
<gene>
    <name evidence="3" type="ORF">CF394_11965</name>
</gene>
<dbReference type="Gene3D" id="2.40.260.10">
    <property type="entry name" value="Sortase"/>
    <property type="match status" value="1"/>
</dbReference>
<dbReference type="Proteomes" id="UP000217065">
    <property type="component" value="Unassembled WGS sequence"/>
</dbReference>
<organism evidence="3 4">
    <name type="scientific">Tetzosporium hominis</name>
    <dbReference type="NCBI Taxonomy" id="2020506"/>
    <lineage>
        <taxon>Bacteria</taxon>
        <taxon>Bacillati</taxon>
        <taxon>Bacillota</taxon>
        <taxon>Bacilli</taxon>
        <taxon>Bacillales</taxon>
        <taxon>Caryophanaceae</taxon>
        <taxon>Tetzosporium</taxon>
    </lineage>
</organism>
<dbReference type="AlphaFoldDB" id="A0A264W171"/>
<dbReference type="GO" id="GO:0016787">
    <property type="term" value="F:hydrolase activity"/>
    <property type="evidence" value="ECO:0007669"/>
    <property type="project" value="UniProtKB-KW"/>
</dbReference>
<sequence>MKRAGIGFLLIGFLVVSYAMYELVQGSAEVDKELIAAKQMIEENKELIAGKQKSVEGSAKGEEETDLLPDFQLEVGDNAGVIEIDSVKIEAPIISGTDEGSLRKGVGHMPSTKLPGQNDQILLAGHRDTVFEPLEGIKEDDLIKITMPYGTYEYRVIGTDVVKGSDTSIIQSSDKEELVLVTCYPFQLFGAASDRFIVYAVPLVSR</sequence>
<evidence type="ECO:0000256" key="1">
    <source>
        <dbReference type="ARBA" id="ARBA00022801"/>
    </source>
</evidence>
<reference evidence="3 4" key="1">
    <citation type="submission" date="2017-07" db="EMBL/GenBank/DDBJ databases">
        <title>Tetzosporium hominis gen.nov. sp.nov.</title>
        <authorList>
            <person name="Tetz G."/>
            <person name="Tetz V."/>
        </authorList>
    </citation>
    <scope>NUCLEOTIDE SEQUENCE [LARGE SCALE GENOMIC DNA]</scope>
    <source>
        <strain evidence="3 4">VT-49</strain>
    </source>
</reference>
<dbReference type="PROSITE" id="PS00758">
    <property type="entry name" value="ARGE_DAPE_CPG2_1"/>
    <property type="match status" value="1"/>
</dbReference>
<feature type="active site" description="Proton donor/acceptor" evidence="2">
    <location>
        <position position="126"/>
    </location>
</feature>
<proteinExistence type="predicted"/>
<keyword evidence="1" id="KW-0378">Hydrolase</keyword>
<dbReference type="OrthoDB" id="165822at2"/>
<feature type="active site" description="Acyl-thioester intermediate" evidence="2">
    <location>
        <position position="183"/>
    </location>
</feature>
<evidence type="ECO:0008006" key="5">
    <source>
        <dbReference type="Google" id="ProtNLM"/>
    </source>
</evidence>
<evidence type="ECO:0000256" key="2">
    <source>
        <dbReference type="PIRSR" id="PIRSR605754-1"/>
    </source>
</evidence>
<protein>
    <recommendedName>
        <fullName evidence="5">Class D sortase</fullName>
    </recommendedName>
</protein>
<dbReference type="SUPFAM" id="SSF63817">
    <property type="entry name" value="Sortase"/>
    <property type="match status" value="1"/>
</dbReference>